<dbReference type="Pfam" id="PF01726">
    <property type="entry name" value="LexA_DNA_bind"/>
    <property type="match status" value="1"/>
</dbReference>
<dbReference type="SUPFAM" id="SSF46785">
    <property type="entry name" value="Winged helix' DNA-binding domain"/>
    <property type="match status" value="1"/>
</dbReference>
<dbReference type="HOGENOM" id="CLU_066192_57_1_9"/>
<gene>
    <name evidence="2" type="ORF">UAU_05173</name>
</gene>
<evidence type="ECO:0000259" key="1">
    <source>
        <dbReference type="Pfam" id="PF01726"/>
    </source>
</evidence>
<comment type="caution">
    <text evidence="2">The sequence shown here is derived from an EMBL/GenBank/DDBJ whole genome shotgun (WGS) entry which is preliminary data.</text>
</comment>
<name>R2PQA3_9ENTE</name>
<dbReference type="STRING" id="160454.RV10_GL003678"/>
<dbReference type="InterPro" id="IPR006199">
    <property type="entry name" value="LexA_DNA-bd_dom"/>
</dbReference>
<proteinExistence type="predicted"/>
<protein>
    <recommendedName>
        <fullName evidence="1">LexA repressor DNA-binding domain-containing protein</fullName>
    </recommendedName>
</protein>
<sequence length="84" mass="9697">MKTANRILLCIFNYRQEHDYSPAVREICGIVGLSSSSTVHKYMNRLREQKLINYVDGKSRTTTITAKGHKLVHELLNQHKKLSL</sequence>
<dbReference type="GO" id="GO:0004252">
    <property type="term" value="F:serine-type endopeptidase activity"/>
    <property type="evidence" value="ECO:0007669"/>
    <property type="project" value="InterPro"/>
</dbReference>
<dbReference type="InterPro" id="IPR036390">
    <property type="entry name" value="WH_DNA-bd_sf"/>
</dbReference>
<accession>R2PQA3</accession>
<dbReference type="Gene3D" id="1.10.10.10">
    <property type="entry name" value="Winged helix-like DNA-binding domain superfamily/Winged helix DNA-binding domain"/>
    <property type="match status" value="1"/>
</dbReference>
<dbReference type="RefSeq" id="WP_010760095.1">
    <property type="nucleotide sequence ID" value="NZ_ASWD01000003.1"/>
</dbReference>
<reference evidence="2 3" key="1">
    <citation type="submission" date="2013-02" db="EMBL/GenBank/DDBJ databases">
        <title>The Genome Sequence of Enterococcus pallens BAA-351.</title>
        <authorList>
            <consortium name="The Broad Institute Genome Sequencing Platform"/>
            <consortium name="The Broad Institute Genome Sequencing Center for Infectious Disease"/>
            <person name="Earl A.M."/>
            <person name="Gilmore M.S."/>
            <person name="Lebreton F."/>
            <person name="Walker B."/>
            <person name="Young S.K."/>
            <person name="Zeng Q."/>
            <person name="Gargeya S."/>
            <person name="Fitzgerald M."/>
            <person name="Haas B."/>
            <person name="Abouelleil A."/>
            <person name="Alvarado L."/>
            <person name="Arachchi H.M."/>
            <person name="Berlin A.M."/>
            <person name="Chapman S.B."/>
            <person name="Dewar J."/>
            <person name="Goldberg J."/>
            <person name="Griggs A."/>
            <person name="Gujja S."/>
            <person name="Hansen M."/>
            <person name="Howarth C."/>
            <person name="Imamovic A."/>
            <person name="Larimer J."/>
            <person name="McCowan C."/>
            <person name="Murphy C."/>
            <person name="Neiman D."/>
            <person name="Pearson M."/>
            <person name="Priest M."/>
            <person name="Roberts A."/>
            <person name="Saif S."/>
            <person name="Shea T."/>
            <person name="Sisk P."/>
            <person name="Sykes S."/>
            <person name="Wortman J."/>
            <person name="Nusbaum C."/>
            <person name="Birren B."/>
        </authorList>
    </citation>
    <scope>NUCLEOTIDE SEQUENCE [LARGE SCALE GENOMIC DNA]</scope>
    <source>
        <strain evidence="2 3">ATCC BAA-351</strain>
    </source>
</reference>
<dbReference type="PATRIC" id="fig|1158607.3.peg.5151"/>
<keyword evidence="3" id="KW-1185">Reference proteome</keyword>
<evidence type="ECO:0000313" key="2">
    <source>
        <dbReference type="EMBL" id="EOH86727.1"/>
    </source>
</evidence>
<dbReference type="AlphaFoldDB" id="R2PQA3"/>
<evidence type="ECO:0000313" key="3">
    <source>
        <dbReference type="Proteomes" id="UP000013782"/>
    </source>
</evidence>
<dbReference type="EMBL" id="AJAQ01000050">
    <property type="protein sequence ID" value="EOH86727.1"/>
    <property type="molecule type" value="Genomic_DNA"/>
</dbReference>
<dbReference type="Proteomes" id="UP000013782">
    <property type="component" value="Unassembled WGS sequence"/>
</dbReference>
<organism evidence="2 3">
    <name type="scientific">Enterococcus pallens ATCC BAA-351</name>
    <dbReference type="NCBI Taxonomy" id="1158607"/>
    <lineage>
        <taxon>Bacteria</taxon>
        <taxon>Bacillati</taxon>
        <taxon>Bacillota</taxon>
        <taxon>Bacilli</taxon>
        <taxon>Lactobacillales</taxon>
        <taxon>Enterococcaceae</taxon>
        <taxon>Enterococcus</taxon>
    </lineage>
</organism>
<dbReference type="OrthoDB" id="1956263at2"/>
<feature type="domain" description="LexA repressor DNA-binding" evidence="1">
    <location>
        <begin position="6"/>
        <end position="61"/>
    </location>
</feature>
<dbReference type="GO" id="GO:0006508">
    <property type="term" value="P:proteolysis"/>
    <property type="evidence" value="ECO:0007669"/>
    <property type="project" value="InterPro"/>
</dbReference>
<dbReference type="InterPro" id="IPR036388">
    <property type="entry name" value="WH-like_DNA-bd_sf"/>
</dbReference>